<organism evidence="3 4">
    <name type="scientific">Sphingomonas desiccabilis</name>
    <dbReference type="NCBI Taxonomy" id="429134"/>
    <lineage>
        <taxon>Bacteria</taxon>
        <taxon>Pseudomonadati</taxon>
        <taxon>Pseudomonadota</taxon>
        <taxon>Alphaproteobacteria</taxon>
        <taxon>Sphingomonadales</taxon>
        <taxon>Sphingomonadaceae</taxon>
        <taxon>Sphingomonas</taxon>
    </lineage>
</organism>
<dbReference type="InterPro" id="IPR036063">
    <property type="entry name" value="Smr_dom_sf"/>
</dbReference>
<comment type="caution">
    <text evidence="3">The sequence shown here is derived from an EMBL/GenBank/DDBJ whole genome shotgun (WGS) entry which is preliminary data.</text>
</comment>
<dbReference type="Proteomes" id="UP000292347">
    <property type="component" value="Unassembled WGS sequence"/>
</dbReference>
<evidence type="ECO:0000259" key="2">
    <source>
        <dbReference type="PROSITE" id="PS50828"/>
    </source>
</evidence>
<sequence length="193" mass="20467">MQGAVVGRRLSEGEAALWARVTAGLRPLHAAPAKPKPLPPPPAPPPPEPKPGKPPRGRIPPLRAAVPAQAPSPQVSNLLDGSWDRRLSRGLVAPDSSFDLHGHSLASAHAMLDRALERSIGRGDRVLLLVTGRAPRPDAERPFARGAIRAAVPDWLAASRHADRIAAVRGAHPRHGGAGALYVILRRPTVRGR</sequence>
<feature type="compositionally biased region" description="Pro residues" evidence="1">
    <location>
        <begin position="34"/>
        <end position="58"/>
    </location>
</feature>
<feature type="domain" description="Smr" evidence="2">
    <location>
        <begin position="98"/>
        <end position="186"/>
    </location>
</feature>
<dbReference type="Gene3D" id="3.30.1370.110">
    <property type="match status" value="1"/>
</dbReference>
<evidence type="ECO:0000256" key="1">
    <source>
        <dbReference type="SAM" id="MobiDB-lite"/>
    </source>
</evidence>
<evidence type="ECO:0000313" key="3">
    <source>
        <dbReference type="EMBL" id="RXZ34731.1"/>
    </source>
</evidence>
<evidence type="ECO:0000313" key="4">
    <source>
        <dbReference type="Proteomes" id="UP000292347"/>
    </source>
</evidence>
<dbReference type="EMBL" id="SDPT01000001">
    <property type="protein sequence ID" value="RXZ34731.1"/>
    <property type="molecule type" value="Genomic_DNA"/>
</dbReference>
<gene>
    <name evidence="3" type="ORF">EO081_03435</name>
</gene>
<dbReference type="PANTHER" id="PTHR35562:SF2">
    <property type="entry name" value="DNA ENDONUCLEASE SMRA-RELATED"/>
    <property type="match status" value="1"/>
</dbReference>
<feature type="region of interest" description="Disordered" evidence="1">
    <location>
        <begin position="28"/>
        <end position="79"/>
    </location>
</feature>
<dbReference type="InterPro" id="IPR002625">
    <property type="entry name" value="Smr_dom"/>
</dbReference>
<dbReference type="PROSITE" id="PS50828">
    <property type="entry name" value="SMR"/>
    <property type="match status" value="1"/>
</dbReference>
<dbReference type="OrthoDB" id="7165597at2"/>
<proteinExistence type="predicted"/>
<keyword evidence="4" id="KW-1185">Reference proteome</keyword>
<feature type="compositionally biased region" description="Low complexity" evidence="1">
    <location>
        <begin position="59"/>
        <end position="76"/>
    </location>
</feature>
<protein>
    <submittedName>
        <fullName evidence="3">DNA mismatch repair protein MutS</fullName>
    </submittedName>
</protein>
<dbReference type="AlphaFoldDB" id="A0A4Q2IZS4"/>
<accession>A0A4Q2IZS4</accession>
<dbReference type="PANTHER" id="PTHR35562">
    <property type="entry name" value="DNA ENDONUCLEASE SMRA-RELATED"/>
    <property type="match status" value="1"/>
</dbReference>
<dbReference type="SUPFAM" id="SSF160443">
    <property type="entry name" value="SMR domain-like"/>
    <property type="match status" value="1"/>
</dbReference>
<reference evidence="3 4" key="1">
    <citation type="submission" date="2019-01" db="EMBL/GenBank/DDBJ databases">
        <title>Sphingomonas mucosissima sp. nov. and Sphingomonas desiccabilis sp. nov., from biological soil crusts in the Colorado Plateau, USA.</title>
        <authorList>
            <person name="Zhu D."/>
        </authorList>
    </citation>
    <scope>NUCLEOTIDE SEQUENCE [LARGE SCALE GENOMIC DNA]</scope>
    <source>
        <strain evidence="3 4">CP1D</strain>
    </source>
</reference>
<name>A0A4Q2IZS4_9SPHN</name>
<dbReference type="Pfam" id="PF01713">
    <property type="entry name" value="Smr"/>
    <property type="match status" value="1"/>
</dbReference>